<dbReference type="Proteomes" id="UP000429229">
    <property type="component" value="Unassembled WGS sequence"/>
</dbReference>
<dbReference type="SMART" id="SM00387">
    <property type="entry name" value="HATPase_c"/>
    <property type="match status" value="1"/>
</dbReference>
<feature type="region of interest" description="Disordered" evidence="8">
    <location>
        <begin position="381"/>
        <end position="401"/>
    </location>
</feature>
<dbReference type="OrthoDB" id="9789238at2"/>
<keyword evidence="3" id="KW-0808">Transferase</keyword>
<dbReference type="EMBL" id="WTYR01000001">
    <property type="protein sequence ID" value="MXP10583.1"/>
    <property type="molecule type" value="Genomic_DNA"/>
</dbReference>
<dbReference type="PRINTS" id="PR00344">
    <property type="entry name" value="BCTRLSENSOR"/>
</dbReference>
<comment type="caution">
    <text evidence="11">The sequence shown here is derived from an EMBL/GenBank/DDBJ whole genome shotgun (WGS) entry which is preliminary data.</text>
</comment>
<dbReference type="GO" id="GO:0004673">
    <property type="term" value="F:protein histidine kinase activity"/>
    <property type="evidence" value="ECO:0007669"/>
    <property type="project" value="UniProtKB-EC"/>
</dbReference>
<keyword evidence="9" id="KW-0812">Transmembrane</keyword>
<dbReference type="GO" id="GO:0005524">
    <property type="term" value="F:ATP binding"/>
    <property type="evidence" value="ECO:0007669"/>
    <property type="project" value="UniProtKB-KW"/>
</dbReference>
<evidence type="ECO:0000256" key="3">
    <source>
        <dbReference type="ARBA" id="ARBA00022679"/>
    </source>
</evidence>
<keyword evidence="6" id="KW-0067">ATP-binding</keyword>
<evidence type="ECO:0000256" key="2">
    <source>
        <dbReference type="ARBA" id="ARBA00012438"/>
    </source>
</evidence>
<keyword evidence="5 11" id="KW-0418">Kinase</keyword>
<sequence>MRLYYRRGWRAAALGVGLLASAMVAAFAWESGRWGLLTGAALTGVWALALGWWNAALVPSRPPDGETEGAEEDAAVHRLLLDAAPTPLIALDRDTARVLNRAARAIFGTDDRIVPSPAALLDPAAATLHHEGRIWRIDRVEASTGVTVAALIDVEREELAAEARASADLIEVLGHELLNGLSPIVSLAESAQTAAAQEPVDTALLSEILGPLARRAEGLQRFATDYRALARLPEPILTPVPIEQFAQDLAQLFARRWPDTPLTLELGEAGEWALDRDQMHQAVWALLNNAAEAARLEHSPQVDLMFLCEDDRPTIMVTDNGAGVPPESAALIFRPFHTTKPEGSGIGLSLARQIVRGHGGSLELVGADPTTFRVRLTAQAESMRVSGPADQAASPTDFRNG</sequence>
<dbReference type="SUPFAM" id="SSF55874">
    <property type="entry name" value="ATPase domain of HSP90 chaperone/DNA topoisomerase II/histidine kinase"/>
    <property type="match status" value="1"/>
</dbReference>
<keyword evidence="7" id="KW-0902">Two-component regulatory system</keyword>
<dbReference type="PANTHER" id="PTHR43065:SF46">
    <property type="entry name" value="C4-DICARBOXYLATE TRANSPORT SENSOR PROTEIN DCTB"/>
    <property type="match status" value="1"/>
</dbReference>
<proteinExistence type="predicted"/>
<organism evidence="11 12">
    <name type="scientific">Alteriqipengyuania halimionae</name>
    <dbReference type="NCBI Taxonomy" id="1926630"/>
    <lineage>
        <taxon>Bacteria</taxon>
        <taxon>Pseudomonadati</taxon>
        <taxon>Pseudomonadota</taxon>
        <taxon>Alphaproteobacteria</taxon>
        <taxon>Sphingomonadales</taxon>
        <taxon>Erythrobacteraceae</taxon>
        <taxon>Alteriqipengyuania</taxon>
    </lineage>
</organism>
<evidence type="ECO:0000259" key="10">
    <source>
        <dbReference type="PROSITE" id="PS50109"/>
    </source>
</evidence>
<dbReference type="EC" id="2.7.13.3" evidence="2"/>
<evidence type="ECO:0000256" key="4">
    <source>
        <dbReference type="ARBA" id="ARBA00022741"/>
    </source>
</evidence>
<dbReference type="GO" id="GO:0000160">
    <property type="term" value="P:phosphorelay signal transduction system"/>
    <property type="evidence" value="ECO:0007669"/>
    <property type="project" value="UniProtKB-KW"/>
</dbReference>
<reference evidence="11 12" key="1">
    <citation type="submission" date="2019-12" db="EMBL/GenBank/DDBJ databases">
        <title>Genomic-based taxomic classification of the family Erythrobacteraceae.</title>
        <authorList>
            <person name="Xu L."/>
        </authorList>
    </citation>
    <scope>NUCLEOTIDE SEQUENCE [LARGE SCALE GENOMIC DNA]</scope>
    <source>
        <strain evidence="11 12">LMG 29519</strain>
    </source>
</reference>
<comment type="catalytic activity">
    <reaction evidence="1">
        <text>ATP + protein L-histidine = ADP + protein N-phospho-L-histidine.</text>
        <dbReference type="EC" id="2.7.13.3"/>
    </reaction>
</comment>
<keyword evidence="9" id="KW-1133">Transmembrane helix</keyword>
<evidence type="ECO:0000313" key="11">
    <source>
        <dbReference type="EMBL" id="MXP10583.1"/>
    </source>
</evidence>
<evidence type="ECO:0000256" key="5">
    <source>
        <dbReference type="ARBA" id="ARBA00022777"/>
    </source>
</evidence>
<evidence type="ECO:0000256" key="1">
    <source>
        <dbReference type="ARBA" id="ARBA00000085"/>
    </source>
</evidence>
<keyword evidence="12" id="KW-1185">Reference proteome</keyword>
<evidence type="ECO:0000256" key="7">
    <source>
        <dbReference type="ARBA" id="ARBA00023012"/>
    </source>
</evidence>
<dbReference type="PROSITE" id="PS50109">
    <property type="entry name" value="HIS_KIN"/>
    <property type="match status" value="1"/>
</dbReference>
<name>A0A6I4U6U1_9SPHN</name>
<dbReference type="PANTHER" id="PTHR43065">
    <property type="entry name" value="SENSOR HISTIDINE KINASE"/>
    <property type="match status" value="1"/>
</dbReference>
<dbReference type="InterPro" id="IPR003594">
    <property type="entry name" value="HATPase_dom"/>
</dbReference>
<dbReference type="Gene3D" id="3.30.565.10">
    <property type="entry name" value="Histidine kinase-like ATPase, C-terminal domain"/>
    <property type="match status" value="1"/>
</dbReference>
<dbReference type="InterPro" id="IPR004358">
    <property type="entry name" value="Sig_transdc_His_kin-like_C"/>
</dbReference>
<dbReference type="Pfam" id="PF02518">
    <property type="entry name" value="HATPase_c"/>
    <property type="match status" value="1"/>
</dbReference>
<keyword evidence="4" id="KW-0547">Nucleotide-binding</keyword>
<dbReference type="InterPro" id="IPR005467">
    <property type="entry name" value="His_kinase_dom"/>
</dbReference>
<feature type="transmembrane region" description="Helical" evidence="9">
    <location>
        <begin position="12"/>
        <end position="29"/>
    </location>
</feature>
<gene>
    <name evidence="11" type="ORF">GRI68_10380</name>
</gene>
<accession>A0A6I4U6U1</accession>
<evidence type="ECO:0000256" key="6">
    <source>
        <dbReference type="ARBA" id="ARBA00022840"/>
    </source>
</evidence>
<evidence type="ECO:0000313" key="12">
    <source>
        <dbReference type="Proteomes" id="UP000429229"/>
    </source>
</evidence>
<dbReference type="InterPro" id="IPR036890">
    <property type="entry name" value="HATPase_C_sf"/>
</dbReference>
<dbReference type="AlphaFoldDB" id="A0A6I4U6U1"/>
<evidence type="ECO:0000256" key="8">
    <source>
        <dbReference type="SAM" id="MobiDB-lite"/>
    </source>
</evidence>
<evidence type="ECO:0000256" key="9">
    <source>
        <dbReference type="SAM" id="Phobius"/>
    </source>
</evidence>
<protein>
    <recommendedName>
        <fullName evidence="2">histidine kinase</fullName>
        <ecNumber evidence="2">2.7.13.3</ecNumber>
    </recommendedName>
</protein>
<dbReference type="RefSeq" id="WP_160617170.1">
    <property type="nucleotide sequence ID" value="NZ_WTYR01000001.1"/>
</dbReference>
<keyword evidence="9" id="KW-0472">Membrane</keyword>
<feature type="domain" description="Histidine kinase" evidence="10">
    <location>
        <begin position="172"/>
        <end position="380"/>
    </location>
</feature>